<dbReference type="Proteomes" id="UP001642464">
    <property type="component" value="Unassembled WGS sequence"/>
</dbReference>
<gene>
    <name evidence="1" type="ORF">SCF082_LOCUS42980</name>
</gene>
<name>A0ABP0QWC4_9DINO</name>
<feature type="non-terminal residue" evidence="1">
    <location>
        <position position="1"/>
    </location>
</feature>
<proteinExistence type="predicted"/>
<organism evidence="1 2">
    <name type="scientific">Durusdinium trenchii</name>
    <dbReference type="NCBI Taxonomy" id="1381693"/>
    <lineage>
        <taxon>Eukaryota</taxon>
        <taxon>Sar</taxon>
        <taxon>Alveolata</taxon>
        <taxon>Dinophyceae</taxon>
        <taxon>Suessiales</taxon>
        <taxon>Symbiodiniaceae</taxon>
        <taxon>Durusdinium</taxon>
    </lineage>
</organism>
<protein>
    <submittedName>
        <fullName evidence="1">Uncharacterized protein</fullName>
    </submittedName>
</protein>
<keyword evidence="2" id="KW-1185">Reference proteome</keyword>
<comment type="caution">
    <text evidence="1">The sequence shown here is derived from an EMBL/GenBank/DDBJ whole genome shotgun (WGS) entry which is preliminary data.</text>
</comment>
<dbReference type="EMBL" id="CAXAMM010040117">
    <property type="protein sequence ID" value="CAK9091222.1"/>
    <property type="molecule type" value="Genomic_DNA"/>
</dbReference>
<evidence type="ECO:0000313" key="2">
    <source>
        <dbReference type="Proteomes" id="UP001642464"/>
    </source>
</evidence>
<evidence type="ECO:0000313" key="1">
    <source>
        <dbReference type="EMBL" id="CAK9091222.1"/>
    </source>
</evidence>
<sequence length="51" mass="5885">EIKEKVKYKKAMQLARMMLLVWGMCVGYVEMKGSETVGEISAEQLNHRNLL</sequence>
<accession>A0ABP0QWC4</accession>
<reference evidence="1 2" key="1">
    <citation type="submission" date="2024-02" db="EMBL/GenBank/DDBJ databases">
        <authorList>
            <person name="Chen Y."/>
            <person name="Shah S."/>
            <person name="Dougan E. K."/>
            <person name="Thang M."/>
            <person name="Chan C."/>
        </authorList>
    </citation>
    <scope>NUCLEOTIDE SEQUENCE [LARGE SCALE GENOMIC DNA]</scope>
</reference>